<sequence length="33" mass="3755">MEEQLRIFMYTVGQGATTRQAQDCFQQSGETIS</sequence>
<dbReference type="EMBL" id="LAVV01013971">
    <property type="protein sequence ID" value="KNZ45161.1"/>
    <property type="molecule type" value="Genomic_DNA"/>
</dbReference>
<comment type="caution">
    <text evidence="2">The sequence shown here is derived from an EMBL/GenBank/DDBJ whole genome shotgun (WGS) entry which is preliminary data.</text>
</comment>
<organism evidence="2 3">
    <name type="scientific">Puccinia sorghi</name>
    <dbReference type="NCBI Taxonomy" id="27349"/>
    <lineage>
        <taxon>Eukaryota</taxon>
        <taxon>Fungi</taxon>
        <taxon>Dikarya</taxon>
        <taxon>Basidiomycota</taxon>
        <taxon>Pucciniomycotina</taxon>
        <taxon>Pucciniomycetes</taxon>
        <taxon>Pucciniales</taxon>
        <taxon>Pucciniaceae</taxon>
        <taxon>Puccinia</taxon>
    </lineage>
</organism>
<gene>
    <name evidence="2" type="ORF">VP01_842g5</name>
</gene>
<evidence type="ECO:0000313" key="2">
    <source>
        <dbReference type="EMBL" id="KNZ45161.1"/>
    </source>
</evidence>
<protein>
    <recommendedName>
        <fullName evidence="1">DUF8040 domain-containing protein</fullName>
    </recommendedName>
</protein>
<proteinExistence type="predicted"/>
<reference evidence="2 3" key="1">
    <citation type="submission" date="2015-08" db="EMBL/GenBank/DDBJ databases">
        <title>Next Generation Sequencing and Analysis of the Genome of Puccinia sorghi L Schw, the Causal Agent of Maize Common Rust.</title>
        <authorList>
            <person name="Rochi L."/>
            <person name="Burguener G."/>
            <person name="Darino M."/>
            <person name="Turjanski A."/>
            <person name="Kreff E."/>
            <person name="Dieguez M.J."/>
            <person name="Sacco F."/>
        </authorList>
    </citation>
    <scope>NUCLEOTIDE SEQUENCE [LARGE SCALE GENOMIC DNA]</scope>
    <source>
        <strain evidence="2 3">RO10H11247</strain>
    </source>
</reference>
<feature type="domain" description="DUF8040" evidence="1">
    <location>
        <begin position="1"/>
        <end position="33"/>
    </location>
</feature>
<accession>A0A0L6U9G7</accession>
<dbReference type="VEuPathDB" id="FungiDB:VP01_842g5"/>
<evidence type="ECO:0000259" key="1">
    <source>
        <dbReference type="Pfam" id="PF26138"/>
    </source>
</evidence>
<dbReference type="Proteomes" id="UP000037035">
    <property type="component" value="Unassembled WGS sequence"/>
</dbReference>
<dbReference type="AlphaFoldDB" id="A0A0L6U9G7"/>
<dbReference type="Pfam" id="PF26138">
    <property type="entry name" value="DUF8040"/>
    <property type="match status" value="1"/>
</dbReference>
<name>A0A0L6U9G7_9BASI</name>
<keyword evidence="3" id="KW-1185">Reference proteome</keyword>
<dbReference type="InterPro" id="IPR058353">
    <property type="entry name" value="DUF8040"/>
</dbReference>
<evidence type="ECO:0000313" key="3">
    <source>
        <dbReference type="Proteomes" id="UP000037035"/>
    </source>
</evidence>